<keyword evidence="2" id="KW-1185">Reference proteome</keyword>
<accession>A0ACC7LML2</accession>
<dbReference type="Proteomes" id="UP001595191">
    <property type="component" value="Unassembled WGS sequence"/>
</dbReference>
<gene>
    <name evidence="1" type="ORF">ACEZ3G_15295</name>
</gene>
<protein>
    <submittedName>
        <fullName evidence="1">DUF6249 domain-containing protein</fullName>
    </submittedName>
</protein>
<comment type="caution">
    <text evidence="1">The sequence shown here is derived from an EMBL/GenBank/DDBJ whole genome shotgun (WGS) entry which is preliminary data.</text>
</comment>
<organism evidence="1 2">
    <name type="scientific">Meishania litoralis</name>
    <dbReference type="NCBI Taxonomy" id="3434685"/>
    <lineage>
        <taxon>Bacteria</taxon>
        <taxon>Pseudomonadati</taxon>
        <taxon>Bacteroidota</taxon>
        <taxon>Flavobacteriia</taxon>
        <taxon>Flavobacteriales</taxon>
        <taxon>Flavobacteriaceae</taxon>
        <taxon>Meishania</taxon>
    </lineage>
</organism>
<name>A0ACC7LML2_9FLAO</name>
<proteinExistence type="predicted"/>
<reference evidence="1" key="1">
    <citation type="submission" date="2024-09" db="EMBL/GenBank/DDBJ databases">
        <authorList>
            <person name="Liu J."/>
        </authorList>
    </citation>
    <scope>NUCLEOTIDE SEQUENCE</scope>
    <source>
        <strain evidence="1">NBU2967</strain>
    </source>
</reference>
<evidence type="ECO:0000313" key="1">
    <source>
        <dbReference type="EMBL" id="MFH6604849.1"/>
    </source>
</evidence>
<dbReference type="EMBL" id="JBHFPV010000005">
    <property type="protein sequence ID" value="MFH6604849.1"/>
    <property type="molecule type" value="Genomic_DNA"/>
</dbReference>
<sequence length="118" mass="12890">MGGSGVIAFISLFLVIFGIAYLYFSTRNKERMALIEKGADASIFVKGKREKAAPFWKILILNLALLLMGIGAGIMIGGILRFNLNVNWDIAMPGSIFLMAGTGLLIGFFLTKKIDKED</sequence>
<evidence type="ECO:0000313" key="2">
    <source>
        <dbReference type="Proteomes" id="UP001595191"/>
    </source>
</evidence>